<evidence type="ECO:0000259" key="5">
    <source>
        <dbReference type="Pfam" id="PF17107"/>
    </source>
</evidence>
<dbReference type="OrthoDB" id="341259at2759"/>
<protein>
    <recommendedName>
        <fullName evidence="5">NACHT-NTPase and P-loop NTPases N-terminal domain-containing protein</fullName>
    </recommendedName>
</protein>
<feature type="region of interest" description="Disordered" evidence="4">
    <location>
        <begin position="215"/>
        <end position="246"/>
    </location>
</feature>
<evidence type="ECO:0000313" key="6">
    <source>
        <dbReference type="EMBL" id="KIX06929.1"/>
    </source>
</evidence>
<dbReference type="Pfam" id="PF12796">
    <property type="entry name" value="Ank_2"/>
    <property type="match status" value="1"/>
</dbReference>
<proteinExistence type="predicted"/>
<gene>
    <name evidence="6" type="ORF">Z518_04905</name>
</gene>
<dbReference type="VEuPathDB" id="FungiDB:Z518_04905"/>
<evidence type="ECO:0000256" key="2">
    <source>
        <dbReference type="ARBA" id="ARBA00023043"/>
    </source>
</evidence>
<dbReference type="Gene3D" id="1.25.40.20">
    <property type="entry name" value="Ankyrin repeat-containing domain"/>
    <property type="match status" value="4"/>
</dbReference>
<feature type="domain" description="NACHT-NTPase and P-loop NTPases N-terminal" evidence="5">
    <location>
        <begin position="12"/>
        <end position="134"/>
    </location>
</feature>
<evidence type="ECO:0000313" key="7">
    <source>
        <dbReference type="Proteomes" id="UP000053617"/>
    </source>
</evidence>
<reference evidence="6 7" key="1">
    <citation type="submission" date="2015-01" db="EMBL/GenBank/DDBJ databases">
        <title>The Genome Sequence of Rhinocladiella mackenzie CBS 650.93.</title>
        <authorList>
            <consortium name="The Broad Institute Genomics Platform"/>
            <person name="Cuomo C."/>
            <person name="de Hoog S."/>
            <person name="Gorbushina A."/>
            <person name="Stielow B."/>
            <person name="Teixiera M."/>
            <person name="Abouelleil A."/>
            <person name="Chapman S.B."/>
            <person name="Priest M."/>
            <person name="Young S.K."/>
            <person name="Wortman J."/>
            <person name="Nusbaum C."/>
            <person name="Birren B."/>
        </authorList>
    </citation>
    <scope>NUCLEOTIDE SEQUENCE [LARGE SCALE GENOMIC DNA]</scope>
    <source>
        <strain evidence="6 7">CBS 650.93</strain>
    </source>
</reference>
<feature type="compositionally biased region" description="Low complexity" evidence="4">
    <location>
        <begin position="147"/>
        <end position="156"/>
    </location>
</feature>
<dbReference type="PROSITE" id="PS50088">
    <property type="entry name" value="ANK_REPEAT"/>
    <property type="match status" value="3"/>
</dbReference>
<feature type="repeat" description="ANK" evidence="3">
    <location>
        <begin position="490"/>
        <end position="516"/>
    </location>
</feature>
<dbReference type="SMART" id="SM00248">
    <property type="entry name" value="ANK"/>
    <property type="match status" value="7"/>
</dbReference>
<dbReference type="InterPro" id="IPR031352">
    <property type="entry name" value="SesA"/>
</dbReference>
<dbReference type="PROSITE" id="PS50297">
    <property type="entry name" value="ANK_REP_REGION"/>
    <property type="match status" value="2"/>
</dbReference>
<dbReference type="GeneID" id="25292976"/>
<name>A0A0D2IMF1_9EURO</name>
<evidence type="ECO:0000256" key="4">
    <source>
        <dbReference type="SAM" id="MobiDB-lite"/>
    </source>
</evidence>
<keyword evidence="1" id="KW-0677">Repeat</keyword>
<evidence type="ECO:0000256" key="1">
    <source>
        <dbReference type="ARBA" id="ARBA00022737"/>
    </source>
</evidence>
<accession>A0A0D2IMF1</accession>
<dbReference type="InterPro" id="IPR036770">
    <property type="entry name" value="Ankyrin_rpt-contain_sf"/>
</dbReference>
<dbReference type="HOGENOM" id="CLU_010556_0_0_1"/>
<keyword evidence="7" id="KW-1185">Reference proteome</keyword>
<sequence>MAEAAALIGLVAAIAQFAEYGMKLSERLEDFSSSVNDRPSAFTAIKVRLPAVLGILKRINKQIDNHLLGISEAEMLFPVIANTVGQVKSLLIIIEKSAPPKKGALVTRYIKAMRSLSLDTEVQRIGDRLQDNLQIISLFQTTGLVESTQQPTQQLPSPSPDGVANSHDVVTLSQIAAIAGDQAETTSIKTSDGSSTSISGTDKLDIKLSVSSLQPTCESRTAPSDSDHPESSPHKTGHGGKSSKDFALTAPSADRCSSSCSCVCHRPYQLSTPSFLSQLIGHLSVNYAGQAFVKVPCNERNCRKRKESAARMTYRFPNWAWDRVVHMALSSTALNTKVNLNTMRVLPDSAEVFSVISKGDINKLRDMFKFGQSSIYDVSRSSWTLVHTAFTLGRREMCEFLISEGADLTIDAANGSNVIERAWIHAQKSAKTPGDYVMCDNEILREVDLDDFVSSQQYNLIQKIVLGISKLKLSDVLESSTSDIDGTDIRGATALWWSAAQGNIPALRMLLENGASHAIGAAMSQTPLHMARNAEVVRSLLQHQAQVDARDTAGRTPLHCFCYRQVGASAGIVREILKGGADVNAVASGGQTPLHYATMFDNAILIPPLLEFGADINALKDENVTPLMAGIRYDKSRAVKCLLENNADPTIENQYRQNILHVAAIYAGPECMKILASSDLGRLDPGARDFKGCTPSEYFGVRKFVFDDLEQAFRNLIGAAGSVTGDESDREDDDIDKRKADAGADCQRFVMPGSFSAS</sequence>
<dbReference type="Pfam" id="PF17107">
    <property type="entry name" value="SesA"/>
    <property type="match status" value="1"/>
</dbReference>
<dbReference type="EMBL" id="KN847477">
    <property type="protein sequence ID" value="KIX06929.1"/>
    <property type="molecule type" value="Genomic_DNA"/>
</dbReference>
<feature type="repeat" description="ANK" evidence="3">
    <location>
        <begin position="553"/>
        <end position="588"/>
    </location>
</feature>
<dbReference type="STRING" id="1442369.A0A0D2IMF1"/>
<dbReference type="AlphaFoldDB" id="A0A0D2IMF1"/>
<feature type="repeat" description="ANK" evidence="3">
    <location>
        <begin position="589"/>
        <end position="621"/>
    </location>
</feature>
<keyword evidence="2 3" id="KW-0040">ANK repeat</keyword>
<evidence type="ECO:0000256" key="3">
    <source>
        <dbReference type="PROSITE-ProRule" id="PRU00023"/>
    </source>
</evidence>
<dbReference type="InterPro" id="IPR002110">
    <property type="entry name" value="Ankyrin_rpt"/>
</dbReference>
<feature type="region of interest" description="Disordered" evidence="4">
    <location>
        <begin position="147"/>
        <end position="166"/>
    </location>
</feature>
<dbReference type="PANTHER" id="PTHR24126">
    <property type="entry name" value="ANKYRIN REPEAT, PH AND SEC7 DOMAIN CONTAINING PROTEIN SECG-RELATED"/>
    <property type="match status" value="1"/>
</dbReference>
<dbReference type="RefSeq" id="XP_013274065.1">
    <property type="nucleotide sequence ID" value="XM_013418611.1"/>
</dbReference>
<dbReference type="Proteomes" id="UP000053617">
    <property type="component" value="Unassembled WGS sequence"/>
</dbReference>
<dbReference type="SUPFAM" id="SSF48403">
    <property type="entry name" value="Ankyrin repeat"/>
    <property type="match status" value="1"/>
</dbReference>
<organism evidence="6 7">
    <name type="scientific">Rhinocladiella mackenziei CBS 650.93</name>
    <dbReference type="NCBI Taxonomy" id="1442369"/>
    <lineage>
        <taxon>Eukaryota</taxon>
        <taxon>Fungi</taxon>
        <taxon>Dikarya</taxon>
        <taxon>Ascomycota</taxon>
        <taxon>Pezizomycotina</taxon>
        <taxon>Eurotiomycetes</taxon>
        <taxon>Chaetothyriomycetidae</taxon>
        <taxon>Chaetothyriales</taxon>
        <taxon>Herpotrichiellaceae</taxon>
        <taxon>Rhinocladiella</taxon>
    </lineage>
</organism>